<comment type="caution">
    <text evidence="1">The sequence shown here is derived from an EMBL/GenBank/DDBJ whole genome shotgun (WGS) entry which is preliminary data.</text>
</comment>
<organism evidence="1 2">
    <name type="scientific">Microbacterium amylolyticum</name>
    <dbReference type="NCBI Taxonomy" id="936337"/>
    <lineage>
        <taxon>Bacteria</taxon>
        <taxon>Bacillati</taxon>
        <taxon>Actinomycetota</taxon>
        <taxon>Actinomycetes</taxon>
        <taxon>Micrococcales</taxon>
        <taxon>Microbacteriaceae</taxon>
        <taxon>Microbacterium</taxon>
    </lineage>
</organism>
<protein>
    <submittedName>
        <fullName evidence="1">Uncharacterized protein</fullName>
    </submittedName>
</protein>
<dbReference type="Gene3D" id="3.40.50.200">
    <property type="entry name" value="Peptidase S8/S53 domain"/>
    <property type="match status" value="1"/>
</dbReference>
<sequence length="91" mass="9813">MAPGDIKSALMTTSYNTLDGAGNPFTDPFAQGAGHVDPTAMFEPGLVYSNDTSDWQGYLQPHAPVSLASTSWCRRPFSHSPRARAPTSRSR</sequence>
<dbReference type="InterPro" id="IPR036852">
    <property type="entry name" value="Peptidase_S8/S53_dom_sf"/>
</dbReference>
<evidence type="ECO:0000313" key="1">
    <source>
        <dbReference type="EMBL" id="MBP2436030.1"/>
    </source>
</evidence>
<evidence type="ECO:0000313" key="2">
    <source>
        <dbReference type="Proteomes" id="UP001519362"/>
    </source>
</evidence>
<dbReference type="PANTHER" id="PTHR10795">
    <property type="entry name" value="PROPROTEIN CONVERTASE SUBTILISIN/KEXIN"/>
    <property type="match status" value="1"/>
</dbReference>
<keyword evidence="2" id="KW-1185">Reference proteome</keyword>
<dbReference type="Proteomes" id="UP001519362">
    <property type="component" value="Unassembled WGS sequence"/>
</dbReference>
<name>A0ABS4ZFH5_9MICO</name>
<reference evidence="1 2" key="1">
    <citation type="submission" date="2021-03" db="EMBL/GenBank/DDBJ databases">
        <title>Sequencing the genomes of 1000 actinobacteria strains.</title>
        <authorList>
            <person name="Klenk H.-P."/>
        </authorList>
    </citation>
    <scope>NUCLEOTIDE SEQUENCE [LARGE SCALE GENOMIC DNA]</scope>
    <source>
        <strain evidence="1 2">DSM 24221</strain>
    </source>
</reference>
<proteinExistence type="predicted"/>
<dbReference type="InterPro" id="IPR045051">
    <property type="entry name" value="SBT"/>
</dbReference>
<gene>
    <name evidence="1" type="ORF">JOF34_000616</name>
</gene>
<accession>A0ABS4ZFH5</accession>
<dbReference type="EMBL" id="JAGIOL010000001">
    <property type="protein sequence ID" value="MBP2436030.1"/>
    <property type="molecule type" value="Genomic_DNA"/>
</dbReference>